<dbReference type="RefSeq" id="WP_052605890.1">
    <property type="nucleotide sequence ID" value="NZ_JXYS01000072.1"/>
</dbReference>
<dbReference type="PANTHER" id="PTHR33620">
    <property type="entry name" value="UREASE ACCESSORY PROTEIN F"/>
    <property type="match status" value="1"/>
</dbReference>
<dbReference type="GO" id="GO:0016151">
    <property type="term" value="F:nickel cation binding"/>
    <property type="evidence" value="ECO:0007669"/>
    <property type="project" value="InterPro"/>
</dbReference>
<dbReference type="AlphaFoldDB" id="A0A0D8HG91"/>
<keyword evidence="2" id="KW-0143">Chaperone</keyword>
<gene>
    <name evidence="3" type="primary">ureF</name>
    <name evidence="3" type="ORF">AXFE_22700</name>
</gene>
<evidence type="ECO:0000313" key="3">
    <source>
        <dbReference type="EMBL" id="KJF16849.1"/>
    </source>
</evidence>
<accession>A0A0D8HG91</accession>
<dbReference type="OrthoDB" id="9798772at2"/>
<dbReference type="Gene3D" id="1.10.4190.10">
    <property type="entry name" value="Urease accessory protein UreF"/>
    <property type="match status" value="1"/>
</dbReference>
<keyword evidence="4" id="KW-1185">Reference proteome</keyword>
<dbReference type="EMBL" id="JXYS01000072">
    <property type="protein sequence ID" value="KJF16849.1"/>
    <property type="molecule type" value="Genomic_DNA"/>
</dbReference>
<proteinExistence type="predicted"/>
<evidence type="ECO:0000256" key="2">
    <source>
        <dbReference type="ARBA" id="ARBA00023186"/>
    </source>
</evidence>
<dbReference type="Pfam" id="PF01730">
    <property type="entry name" value="UreF"/>
    <property type="match status" value="1"/>
</dbReference>
<name>A0A0D8HG91_9ACTN</name>
<dbReference type="PANTHER" id="PTHR33620:SF1">
    <property type="entry name" value="UREASE ACCESSORY PROTEIN F"/>
    <property type="match status" value="1"/>
</dbReference>
<organism evidence="3 4">
    <name type="scientific">Acidithrix ferrooxidans</name>
    <dbReference type="NCBI Taxonomy" id="1280514"/>
    <lineage>
        <taxon>Bacteria</taxon>
        <taxon>Bacillati</taxon>
        <taxon>Actinomycetota</taxon>
        <taxon>Acidimicrobiia</taxon>
        <taxon>Acidimicrobiales</taxon>
        <taxon>Acidimicrobiaceae</taxon>
        <taxon>Acidithrix</taxon>
    </lineage>
</organism>
<evidence type="ECO:0000313" key="4">
    <source>
        <dbReference type="Proteomes" id="UP000032360"/>
    </source>
</evidence>
<protein>
    <submittedName>
        <fullName evidence="3">Urease accessory protein UreF</fullName>
    </submittedName>
</protein>
<keyword evidence="1" id="KW-0996">Nickel insertion</keyword>
<dbReference type="STRING" id="1280514.AXFE_22700"/>
<dbReference type="InterPro" id="IPR038277">
    <property type="entry name" value="UreF_sf"/>
</dbReference>
<sequence>MESSNKRSDARQISQMHYFFDSAFPAGAYGHSFGFETFAASKDGADPEKGLNWIENYMVHSLWYGDLENISKISEILQTPQATTQQITKEDTILHASRSTYEGRKSAISLARAIEIAGNKLFASNPSYGTKLQEDLREPSSIVGIISGRLKWPIDLTRLFYLQTQALAATSVLVRCGRIGQFAQLEMMGTILESSAKLAMVRPKSLPDRSAISAWQIEMDQINHQELSPRLFQS</sequence>
<dbReference type="Proteomes" id="UP000032360">
    <property type="component" value="Unassembled WGS sequence"/>
</dbReference>
<dbReference type="InterPro" id="IPR002639">
    <property type="entry name" value="UreF"/>
</dbReference>
<comment type="caution">
    <text evidence="3">The sequence shown here is derived from an EMBL/GenBank/DDBJ whole genome shotgun (WGS) entry which is preliminary data.</text>
</comment>
<evidence type="ECO:0000256" key="1">
    <source>
        <dbReference type="ARBA" id="ARBA00022988"/>
    </source>
</evidence>
<reference evidence="3 4" key="1">
    <citation type="submission" date="2015-01" db="EMBL/GenBank/DDBJ databases">
        <title>Draft genome of the acidophilic iron oxidizer Acidithrix ferrooxidans strain Py-F3.</title>
        <authorList>
            <person name="Poehlein A."/>
            <person name="Eisen S."/>
            <person name="Schloemann M."/>
            <person name="Johnson B.D."/>
            <person name="Daniel R."/>
            <person name="Muehling M."/>
        </authorList>
    </citation>
    <scope>NUCLEOTIDE SEQUENCE [LARGE SCALE GENOMIC DNA]</scope>
    <source>
        <strain evidence="3 4">Py-F3</strain>
    </source>
</reference>